<gene>
    <name evidence="9" type="ORF">BXT84_03090</name>
</gene>
<keyword evidence="4 7" id="KW-0812">Transmembrane</keyword>
<dbReference type="InterPro" id="IPR035906">
    <property type="entry name" value="MetI-like_sf"/>
</dbReference>
<feature type="domain" description="ABC transmembrane type-1" evidence="8">
    <location>
        <begin position="97"/>
        <end position="302"/>
    </location>
</feature>
<dbReference type="PROSITE" id="PS50928">
    <property type="entry name" value="ABC_TM1"/>
    <property type="match status" value="1"/>
</dbReference>
<evidence type="ECO:0000256" key="2">
    <source>
        <dbReference type="ARBA" id="ARBA00022448"/>
    </source>
</evidence>
<evidence type="ECO:0000313" key="9">
    <source>
        <dbReference type="EMBL" id="AUW93061.1"/>
    </source>
</evidence>
<reference evidence="9 10" key="1">
    <citation type="journal article" date="2019" name="Sci. Rep.">
        <title>Sulfobacillus thermotolerans: new insights into resistance and metabolic capacities of acidophilic chemolithotrophs.</title>
        <authorList>
            <person name="Panyushkina A.E."/>
            <person name="Babenko V.V."/>
            <person name="Nikitina A.S."/>
            <person name="Selezneva O.V."/>
            <person name="Tsaplina I.A."/>
            <person name="Letarova M.A."/>
            <person name="Kostryukova E.S."/>
            <person name="Letarov A.V."/>
        </authorList>
    </citation>
    <scope>NUCLEOTIDE SEQUENCE [LARGE SCALE GENOMIC DNA]</scope>
    <source>
        <strain evidence="9 10">Kr1</strain>
    </source>
</reference>
<evidence type="ECO:0000256" key="5">
    <source>
        <dbReference type="ARBA" id="ARBA00022989"/>
    </source>
</evidence>
<evidence type="ECO:0000256" key="4">
    <source>
        <dbReference type="ARBA" id="ARBA00022692"/>
    </source>
</evidence>
<evidence type="ECO:0000256" key="6">
    <source>
        <dbReference type="ARBA" id="ARBA00023136"/>
    </source>
</evidence>
<comment type="subcellular location">
    <subcellularLocation>
        <location evidence="1 7">Cell membrane</location>
        <topology evidence="1 7">Multi-pass membrane protein</topology>
    </subcellularLocation>
</comment>
<sequence>MRQYIVRRMLMTVPTLLGVTIVAFLMIHLIPGNIVQVMLGTRTDVTPHQVQQLYQLYGLNQPLYVQYWRWLMQLLQGNLGFSLRTGLPISSLISQSFGVTAELAVGALILAVAVAVPLGTIAALYKKTIWDYLARGFAMFGLVIPNFWLGAMLVMLTSIYLPVLSVFNYVPFLTNPLLNIRDMIVPIFALALSLTAIITRMTRAAVLETMQFDHVRTARAKGLRQFTVNMKHVLRNSLIPITTIVGLQFGYLLGGAIIIENVFSLPGMGRLIVDAINQRDYPVVQSSVLFVSAIFVLINLVVDISYGFINPQIRYQ</sequence>
<feature type="transmembrane region" description="Helical" evidence="7">
    <location>
        <begin position="137"/>
        <end position="163"/>
    </location>
</feature>
<evidence type="ECO:0000313" key="10">
    <source>
        <dbReference type="Proteomes" id="UP000325292"/>
    </source>
</evidence>
<dbReference type="InterPro" id="IPR045621">
    <property type="entry name" value="BPD_transp_1_N"/>
</dbReference>
<feature type="transmembrane region" description="Helical" evidence="7">
    <location>
        <begin position="12"/>
        <end position="30"/>
    </location>
</feature>
<feature type="transmembrane region" description="Helical" evidence="7">
    <location>
        <begin position="103"/>
        <end position="125"/>
    </location>
</feature>
<keyword evidence="2 7" id="KW-0813">Transport</keyword>
<dbReference type="Proteomes" id="UP000325292">
    <property type="component" value="Chromosome"/>
</dbReference>
<dbReference type="Gene3D" id="1.10.3720.10">
    <property type="entry name" value="MetI-like"/>
    <property type="match status" value="1"/>
</dbReference>
<dbReference type="InterPro" id="IPR000515">
    <property type="entry name" value="MetI-like"/>
</dbReference>
<dbReference type="Pfam" id="PF19300">
    <property type="entry name" value="BPD_transp_1_N"/>
    <property type="match status" value="1"/>
</dbReference>
<dbReference type="PANTHER" id="PTHR43163">
    <property type="entry name" value="DIPEPTIDE TRANSPORT SYSTEM PERMEASE PROTEIN DPPB-RELATED"/>
    <property type="match status" value="1"/>
</dbReference>
<keyword evidence="6 7" id="KW-0472">Membrane</keyword>
<dbReference type="Pfam" id="PF00528">
    <property type="entry name" value="BPD_transp_1"/>
    <property type="match status" value="1"/>
</dbReference>
<feature type="transmembrane region" description="Helical" evidence="7">
    <location>
        <begin position="288"/>
        <end position="309"/>
    </location>
</feature>
<evidence type="ECO:0000256" key="3">
    <source>
        <dbReference type="ARBA" id="ARBA00022475"/>
    </source>
</evidence>
<proteinExistence type="inferred from homology"/>
<dbReference type="SUPFAM" id="SSF161098">
    <property type="entry name" value="MetI-like"/>
    <property type="match status" value="1"/>
</dbReference>
<evidence type="ECO:0000256" key="1">
    <source>
        <dbReference type="ARBA" id="ARBA00004651"/>
    </source>
</evidence>
<organism evidence="9 10">
    <name type="scientific">Sulfobacillus thermotolerans</name>
    <dbReference type="NCBI Taxonomy" id="338644"/>
    <lineage>
        <taxon>Bacteria</taxon>
        <taxon>Bacillati</taxon>
        <taxon>Bacillota</taxon>
        <taxon>Clostridia</taxon>
        <taxon>Eubacteriales</taxon>
        <taxon>Clostridiales Family XVII. Incertae Sedis</taxon>
        <taxon>Sulfobacillus</taxon>
    </lineage>
</organism>
<comment type="similarity">
    <text evidence="7">Belongs to the binding-protein-dependent transport system permease family.</text>
</comment>
<feature type="transmembrane region" description="Helical" evidence="7">
    <location>
        <begin position="183"/>
        <end position="202"/>
    </location>
</feature>
<keyword evidence="10" id="KW-1185">Reference proteome</keyword>
<dbReference type="EMBL" id="CP019454">
    <property type="protein sequence ID" value="AUW93061.1"/>
    <property type="molecule type" value="Genomic_DNA"/>
</dbReference>
<dbReference type="CDD" id="cd06261">
    <property type="entry name" value="TM_PBP2"/>
    <property type="match status" value="1"/>
</dbReference>
<evidence type="ECO:0000259" key="8">
    <source>
        <dbReference type="PROSITE" id="PS50928"/>
    </source>
</evidence>
<evidence type="ECO:0000256" key="7">
    <source>
        <dbReference type="RuleBase" id="RU363032"/>
    </source>
</evidence>
<protein>
    <recommendedName>
        <fullName evidence="8">ABC transmembrane type-1 domain-containing protein</fullName>
    </recommendedName>
</protein>
<feature type="transmembrane region" description="Helical" evidence="7">
    <location>
        <begin position="238"/>
        <end position="259"/>
    </location>
</feature>
<dbReference type="PANTHER" id="PTHR43163:SF6">
    <property type="entry name" value="DIPEPTIDE TRANSPORT SYSTEM PERMEASE PROTEIN DPPB-RELATED"/>
    <property type="match status" value="1"/>
</dbReference>
<accession>A0ABM6RNU7</accession>
<keyword evidence="3" id="KW-1003">Cell membrane</keyword>
<name>A0ABM6RNU7_9FIRM</name>
<keyword evidence="5 7" id="KW-1133">Transmembrane helix</keyword>